<dbReference type="PROSITE" id="PS50893">
    <property type="entry name" value="ABC_TRANSPORTER_2"/>
    <property type="match status" value="1"/>
</dbReference>
<dbReference type="Pfam" id="PF08402">
    <property type="entry name" value="TOBE_2"/>
    <property type="match status" value="1"/>
</dbReference>
<dbReference type="InterPro" id="IPR027417">
    <property type="entry name" value="P-loop_NTPase"/>
</dbReference>
<keyword evidence="5" id="KW-0547">Nucleotide-binding</keyword>
<organism evidence="12 13">
    <name type="scientific">Histidinibacterium lentulum</name>
    <dbReference type="NCBI Taxonomy" id="2480588"/>
    <lineage>
        <taxon>Bacteria</taxon>
        <taxon>Pseudomonadati</taxon>
        <taxon>Pseudomonadota</taxon>
        <taxon>Alphaproteobacteria</taxon>
        <taxon>Rhodobacterales</taxon>
        <taxon>Paracoccaceae</taxon>
        <taxon>Histidinibacterium</taxon>
    </lineage>
</organism>
<keyword evidence="4" id="KW-0997">Cell inner membrane</keyword>
<dbReference type="GO" id="GO:0005524">
    <property type="term" value="F:ATP binding"/>
    <property type="evidence" value="ECO:0007669"/>
    <property type="project" value="UniProtKB-KW"/>
</dbReference>
<keyword evidence="8" id="KW-0408">Iron</keyword>
<keyword evidence="10" id="KW-0472">Membrane</keyword>
<dbReference type="AlphaFoldDB" id="A0A3N2QTD9"/>
<evidence type="ECO:0000256" key="4">
    <source>
        <dbReference type="ARBA" id="ARBA00022519"/>
    </source>
</evidence>
<dbReference type="InterPro" id="IPR003593">
    <property type="entry name" value="AAA+_ATPase"/>
</dbReference>
<gene>
    <name evidence="12" type="ORF">EAT49_16215</name>
</gene>
<comment type="caution">
    <text evidence="12">The sequence shown here is derived from an EMBL/GenBank/DDBJ whole genome shotgun (WGS) entry which is preliminary data.</text>
</comment>
<evidence type="ECO:0000256" key="9">
    <source>
        <dbReference type="ARBA" id="ARBA00023065"/>
    </source>
</evidence>
<dbReference type="CDD" id="cd03259">
    <property type="entry name" value="ABC_Carb_Solutes_like"/>
    <property type="match status" value="1"/>
</dbReference>
<dbReference type="Pfam" id="PF00005">
    <property type="entry name" value="ABC_tran"/>
    <property type="match status" value="1"/>
</dbReference>
<evidence type="ECO:0000313" key="13">
    <source>
        <dbReference type="Proteomes" id="UP000268016"/>
    </source>
</evidence>
<dbReference type="OrthoDB" id="9802264at2"/>
<dbReference type="GO" id="GO:0015408">
    <property type="term" value="F:ABC-type ferric iron transporter activity"/>
    <property type="evidence" value="ECO:0007669"/>
    <property type="project" value="InterPro"/>
</dbReference>
<keyword evidence="2" id="KW-1003">Cell membrane</keyword>
<dbReference type="InterPro" id="IPR017871">
    <property type="entry name" value="ABC_transporter-like_CS"/>
</dbReference>
<feature type="domain" description="ABC transporter" evidence="11">
    <location>
        <begin position="40"/>
        <end position="271"/>
    </location>
</feature>
<evidence type="ECO:0000313" key="12">
    <source>
        <dbReference type="EMBL" id="ROT98486.1"/>
    </source>
</evidence>
<dbReference type="PANTHER" id="PTHR42781:SF5">
    <property type="entry name" value="PUTRESCINE TRANSPORT ATP-BINDING PROTEIN POTG"/>
    <property type="match status" value="1"/>
</dbReference>
<dbReference type="InterPro" id="IPR013611">
    <property type="entry name" value="Transp-assoc_OB_typ2"/>
</dbReference>
<evidence type="ECO:0000256" key="2">
    <source>
        <dbReference type="ARBA" id="ARBA00022475"/>
    </source>
</evidence>
<dbReference type="InterPro" id="IPR050093">
    <property type="entry name" value="ABC_SmlMolc_Importer"/>
</dbReference>
<keyword evidence="13" id="KW-1185">Reference proteome</keyword>
<protein>
    <submittedName>
        <fullName evidence="12">ABC transporter ATP-binding protein</fullName>
    </submittedName>
</protein>
<dbReference type="PANTHER" id="PTHR42781">
    <property type="entry name" value="SPERMIDINE/PUTRESCINE IMPORT ATP-BINDING PROTEIN POTA"/>
    <property type="match status" value="1"/>
</dbReference>
<evidence type="ECO:0000256" key="1">
    <source>
        <dbReference type="ARBA" id="ARBA00022448"/>
    </source>
</evidence>
<name>A0A3N2QTD9_9RHOB</name>
<dbReference type="InterPro" id="IPR008995">
    <property type="entry name" value="Mo/tungstate-bd_C_term_dom"/>
</dbReference>
<keyword evidence="3" id="KW-0410">Iron transport</keyword>
<dbReference type="InterPro" id="IPR015853">
    <property type="entry name" value="ABC_transpr_FbpC"/>
</dbReference>
<dbReference type="PROSITE" id="PS00211">
    <property type="entry name" value="ABC_TRANSPORTER_1"/>
    <property type="match status" value="1"/>
</dbReference>
<dbReference type="FunFam" id="3.40.50.300:FF:000425">
    <property type="entry name" value="Probable ABC transporter, ATP-binding subunit"/>
    <property type="match status" value="1"/>
</dbReference>
<dbReference type="SUPFAM" id="SSF52540">
    <property type="entry name" value="P-loop containing nucleoside triphosphate hydrolases"/>
    <property type="match status" value="1"/>
</dbReference>
<evidence type="ECO:0000256" key="7">
    <source>
        <dbReference type="ARBA" id="ARBA00022967"/>
    </source>
</evidence>
<evidence type="ECO:0000259" key="11">
    <source>
        <dbReference type="PROSITE" id="PS50893"/>
    </source>
</evidence>
<keyword evidence="6 12" id="KW-0067">ATP-binding</keyword>
<dbReference type="InterPro" id="IPR003439">
    <property type="entry name" value="ABC_transporter-like_ATP-bd"/>
</dbReference>
<keyword evidence="9" id="KW-0406">Ion transport</keyword>
<reference evidence="12 13" key="1">
    <citation type="submission" date="2018-10" db="EMBL/GenBank/DDBJ databases">
        <title>Histidinibacterium lentulum gen. nov., sp. nov., a marine bacterium from the culture broth of Picochlorum sp. 122.</title>
        <authorList>
            <person name="Wang G."/>
        </authorList>
    </citation>
    <scope>NUCLEOTIDE SEQUENCE [LARGE SCALE GENOMIC DNA]</scope>
    <source>
        <strain evidence="12 13">B17</strain>
    </source>
</reference>
<evidence type="ECO:0000256" key="6">
    <source>
        <dbReference type="ARBA" id="ARBA00022840"/>
    </source>
</evidence>
<dbReference type="EMBL" id="RDRB01000009">
    <property type="protein sequence ID" value="ROT98486.1"/>
    <property type="molecule type" value="Genomic_DNA"/>
</dbReference>
<keyword evidence="7" id="KW-1278">Translocase</keyword>
<dbReference type="GO" id="GO:0043190">
    <property type="term" value="C:ATP-binding cassette (ABC) transporter complex"/>
    <property type="evidence" value="ECO:0007669"/>
    <property type="project" value="InterPro"/>
</dbReference>
<evidence type="ECO:0000256" key="3">
    <source>
        <dbReference type="ARBA" id="ARBA00022496"/>
    </source>
</evidence>
<dbReference type="SUPFAM" id="SSF50331">
    <property type="entry name" value="MOP-like"/>
    <property type="match status" value="1"/>
</dbReference>
<accession>A0A3N2QTD9</accession>
<evidence type="ECO:0000256" key="10">
    <source>
        <dbReference type="ARBA" id="ARBA00023136"/>
    </source>
</evidence>
<proteinExistence type="predicted"/>
<sequence>MGLSLAARARSRYPRRDIRRVRSTIPARGRVKPETPTPRLDVRNLSRRFGRRVAVDRVSLTVMPGQVTCLLGPSGCGKSTTLRMIAGIEPIDGGEILVDGRIVCDLAGSVPPEGRSTGLMFQDFALFPHLDVTRNVAFGLSGPKAEVRARVAELLERVGMTRHAGSYPHELSGGEQQRVALARALAPRPRVMLMDEPFSGLDDRLRDDVRDETLDLLKAEGTAVLLVTHEPAEAMRMADEIALMRDGRIVQRGAPYNIYNAPADLAAAAFFSDVNVISGRVQGALTDTAFGQFLAPGVPDGTEVDIVFRPQHVKIDFDRSGRGPHPTAAEGVPARGVVQRARFIGAESIVEFRMDFDGSILKARVPSVFLPKPGMPLWLMVRRDRCFVFPKG</sequence>
<dbReference type="Gene3D" id="3.40.50.300">
    <property type="entry name" value="P-loop containing nucleotide triphosphate hydrolases"/>
    <property type="match status" value="1"/>
</dbReference>
<dbReference type="Proteomes" id="UP000268016">
    <property type="component" value="Unassembled WGS sequence"/>
</dbReference>
<evidence type="ECO:0000256" key="8">
    <source>
        <dbReference type="ARBA" id="ARBA00023004"/>
    </source>
</evidence>
<keyword evidence="1" id="KW-0813">Transport</keyword>
<dbReference type="GO" id="GO:0016887">
    <property type="term" value="F:ATP hydrolysis activity"/>
    <property type="evidence" value="ECO:0007669"/>
    <property type="project" value="InterPro"/>
</dbReference>
<evidence type="ECO:0000256" key="5">
    <source>
        <dbReference type="ARBA" id="ARBA00022741"/>
    </source>
</evidence>
<dbReference type="SMART" id="SM00382">
    <property type="entry name" value="AAA"/>
    <property type="match status" value="1"/>
</dbReference>
<dbReference type="GO" id="GO:0015697">
    <property type="term" value="P:quaternary ammonium group transport"/>
    <property type="evidence" value="ECO:0007669"/>
    <property type="project" value="UniProtKB-ARBA"/>
</dbReference>